<dbReference type="Proteomes" id="UP000293289">
    <property type="component" value="Unassembled WGS sequence"/>
</dbReference>
<protein>
    <submittedName>
        <fullName evidence="3">Putative regulator of septum formation</fullName>
    </submittedName>
</protein>
<sequence length="196" mass="21057">MPPVRAVRRRAIALVAAVVVAGVLTGCSVAPFADGLERLRGGARELLGTPAAEPTDAPSTVEPAGPGAGPAPVDDGRVRVSVQALRVGDCIGEFDYETGLVVLLPCDGPHIEEVYHEYRILEGAEFPGDDRIMRVAEDECRSAFEPYIGERWDDSEFSYTYWAPVEDSWNWGDRVILCTLYQPGVELGAPAGDLAA</sequence>
<gene>
    <name evidence="3" type="ORF">EV187_3548</name>
</gene>
<dbReference type="InterPro" id="IPR026004">
    <property type="entry name" value="Septum_form"/>
</dbReference>
<accession>A0A4Q7MBI1</accession>
<dbReference type="AlphaFoldDB" id="A0A4Q7MBI1"/>
<reference evidence="3 4" key="1">
    <citation type="submission" date="2019-02" db="EMBL/GenBank/DDBJ databases">
        <title>Genomic Encyclopedia of Type Strains, Phase IV (KMG-IV): sequencing the most valuable type-strain genomes for metagenomic binning, comparative biology and taxonomic classification.</title>
        <authorList>
            <person name="Goeker M."/>
        </authorList>
    </citation>
    <scope>NUCLEOTIDE SEQUENCE [LARGE SCALE GENOMIC DNA]</scope>
    <source>
        <strain evidence="3 4">DSM 43045</strain>
    </source>
</reference>
<dbReference type="EMBL" id="SGWY01000004">
    <property type="protein sequence ID" value="RZS63639.1"/>
    <property type="molecule type" value="Genomic_DNA"/>
</dbReference>
<proteinExistence type="predicted"/>
<feature type="region of interest" description="Disordered" evidence="1">
    <location>
        <begin position="48"/>
        <end position="75"/>
    </location>
</feature>
<evidence type="ECO:0000256" key="1">
    <source>
        <dbReference type="SAM" id="MobiDB-lite"/>
    </source>
</evidence>
<dbReference type="RefSeq" id="WP_165391262.1">
    <property type="nucleotide sequence ID" value="NZ_SGWY01000004.1"/>
</dbReference>
<evidence type="ECO:0000313" key="4">
    <source>
        <dbReference type="Proteomes" id="UP000293289"/>
    </source>
</evidence>
<keyword evidence="4" id="KW-1185">Reference proteome</keyword>
<evidence type="ECO:0000313" key="3">
    <source>
        <dbReference type="EMBL" id="RZS63639.1"/>
    </source>
</evidence>
<name>A0A4Q7MBI1_9MICO</name>
<dbReference type="PROSITE" id="PS51257">
    <property type="entry name" value="PROKAR_LIPOPROTEIN"/>
    <property type="match status" value="1"/>
</dbReference>
<organism evidence="3 4">
    <name type="scientific">Agromyces ramosus</name>
    <dbReference type="NCBI Taxonomy" id="33879"/>
    <lineage>
        <taxon>Bacteria</taxon>
        <taxon>Bacillati</taxon>
        <taxon>Actinomycetota</taxon>
        <taxon>Actinomycetes</taxon>
        <taxon>Micrococcales</taxon>
        <taxon>Microbacteriaceae</taxon>
        <taxon>Agromyces</taxon>
    </lineage>
</organism>
<comment type="caution">
    <text evidence="3">The sequence shown here is derived from an EMBL/GenBank/DDBJ whole genome shotgun (WGS) entry which is preliminary data.</text>
</comment>
<evidence type="ECO:0000259" key="2">
    <source>
        <dbReference type="Pfam" id="PF13845"/>
    </source>
</evidence>
<feature type="domain" description="Septum formation-related" evidence="2">
    <location>
        <begin position="98"/>
        <end position="184"/>
    </location>
</feature>
<dbReference type="Pfam" id="PF13845">
    <property type="entry name" value="Septum_form"/>
    <property type="match status" value="1"/>
</dbReference>